<evidence type="ECO:0000256" key="2">
    <source>
        <dbReference type="SAM" id="Phobius"/>
    </source>
</evidence>
<evidence type="ECO:0000256" key="1">
    <source>
        <dbReference type="SAM" id="MobiDB-lite"/>
    </source>
</evidence>
<dbReference type="Proteomes" id="UP001566132">
    <property type="component" value="Unassembled WGS sequence"/>
</dbReference>
<accession>A0ABD1E7D9</accession>
<feature type="region of interest" description="Disordered" evidence="1">
    <location>
        <begin position="137"/>
        <end position="158"/>
    </location>
</feature>
<proteinExistence type="predicted"/>
<keyword evidence="4" id="KW-1185">Reference proteome</keyword>
<keyword evidence="2" id="KW-1133">Transmembrane helix</keyword>
<dbReference type="AlphaFoldDB" id="A0ABD1E7D9"/>
<organism evidence="3 4">
    <name type="scientific">Hypothenemus hampei</name>
    <name type="common">Coffee berry borer</name>
    <dbReference type="NCBI Taxonomy" id="57062"/>
    <lineage>
        <taxon>Eukaryota</taxon>
        <taxon>Metazoa</taxon>
        <taxon>Ecdysozoa</taxon>
        <taxon>Arthropoda</taxon>
        <taxon>Hexapoda</taxon>
        <taxon>Insecta</taxon>
        <taxon>Pterygota</taxon>
        <taxon>Neoptera</taxon>
        <taxon>Endopterygota</taxon>
        <taxon>Coleoptera</taxon>
        <taxon>Polyphaga</taxon>
        <taxon>Cucujiformia</taxon>
        <taxon>Curculionidae</taxon>
        <taxon>Scolytinae</taxon>
        <taxon>Hypothenemus</taxon>
    </lineage>
</organism>
<feature type="compositionally biased region" description="Basic and acidic residues" evidence="1">
    <location>
        <begin position="105"/>
        <end position="122"/>
    </location>
</feature>
<feature type="region of interest" description="Disordered" evidence="1">
    <location>
        <begin position="97"/>
        <end position="122"/>
    </location>
</feature>
<evidence type="ECO:0000313" key="3">
    <source>
        <dbReference type="EMBL" id="KAL1490483.1"/>
    </source>
</evidence>
<keyword evidence="2" id="KW-0472">Membrane</keyword>
<feature type="transmembrane region" description="Helical" evidence="2">
    <location>
        <begin position="286"/>
        <end position="305"/>
    </location>
</feature>
<dbReference type="EMBL" id="JBDJPC010000010">
    <property type="protein sequence ID" value="KAL1490483.1"/>
    <property type="molecule type" value="Genomic_DNA"/>
</dbReference>
<evidence type="ECO:0000313" key="4">
    <source>
        <dbReference type="Proteomes" id="UP001566132"/>
    </source>
</evidence>
<sequence length="319" mass="36549">MLMTLTFDYIYLIYLGKKGNDPGIECEVFHPKVPLTKLLVFVRRSTILLNKQASFNYDTCGLERDLKITLKNKKNMAKNRHASDKYELTSCERRQQRDSFAIGNRKGEEEGANEEERTTDVRQENYVSFQSELLPDQNNKQDKYNAPNNCSPGESDYDGTMEQDNVETKSTQRVWTYAGYKPGYFPCGPRAIKGAECIVITMLQPLYAYRSAVTEFSSLLFPKSQNKAVHKNLGEVERSRIQSSDGCETAICHRRPEGNITKPADRGHLLTDSRLFFDQTTGRSPIILAAFSPPYVFAPFFLFFMNSPKHNNIYYPSIY</sequence>
<keyword evidence="2" id="KW-0812">Transmembrane</keyword>
<reference evidence="3 4" key="1">
    <citation type="submission" date="2024-05" db="EMBL/GenBank/DDBJ databases">
        <title>Genetic variation in Jamaican populations of the coffee berry borer (Hypothenemus hampei).</title>
        <authorList>
            <person name="Errbii M."/>
            <person name="Myrie A."/>
        </authorList>
    </citation>
    <scope>NUCLEOTIDE SEQUENCE [LARGE SCALE GENOMIC DNA]</scope>
    <source>
        <strain evidence="3">JA-Hopewell-2020-01-JO</strain>
        <tissue evidence="3">Whole body</tissue>
    </source>
</reference>
<gene>
    <name evidence="3" type="ORF">ABEB36_013170</name>
</gene>
<comment type="caution">
    <text evidence="3">The sequence shown here is derived from an EMBL/GenBank/DDBJ whole genome shotgun (WGS) entry which is preliminary data.</text>
</comment>
<name>A0ABD1E7D9_HYPHA</name>
<protein>
    <submittedName>
        <fullName evidence="3">Uncharacterized protein</fullName>
    </submittedName>
</protein>